<dbReference type="PANTHER" id="PTHR46013">
    <property type="entry name" value="VASCULAR CELL ADHESION MOLECULE 1"/>
    <property type="match status" value="1"/>
</dbReference>
<reference evidence="1 2" key="1">
    <citation type="journal article" date="2014" name="Nature">
        <title>The genomic substrate for adaptive radiation in African cichlid fish.</title>
        <authorList>
            <person name="Brawand D."/>
            <person name="Wagner C.E."/>
            <person name="Li Y.I."/>
            <person name="Malinsky M."/>
            <person name="Keller I."/>
            <person name="Fan S."/>
            <person name="Simakov O."/>
            <person name="Ng A.Y."/>
            <person name="Lim Z.W."/>
            <person name="Bezault E."/>
            <person name="Turner-Maier J."/>
            <person name="Johnson J."/>
            <person name="Alcazar R."/>
            <person name="Noh H.J."/>
            <person name="Russell P."/>
            <person name="Aken B."/>
            <person name="Alfoldi J."/>
            <person name="Amemiya C."/>
            <person name="Azzouzi N."/>
            <person name="Baroiller J.F."/>
            <person name="Barloy-Hubler F."/>
            <person name="Berlin A."/>
            <person name="Bloomquist R."/>
            <person name="Carleton K.L."/>
            <person name="Conte M.A."/>
            <person name="D'Cotta H."/>
            <person name="Eshel O."/>
            <person name="Gaffney L."/>
            <person name="Galibert F."/>
            <person name="Gante H.F."/>
            <person name="Gnerre S."/>
            <person name="Greuter L."/>
            <person name="Guyon R."/>
            <person name="Haddad N.S."/>
            <person name="Haerty W."/>
            <person name="Harris R.M."/>
            <person name="Hofmann H.A."/>
            <person name="Hourlier T."/>
            <person name="Hulata G."/>
            <person name="Jaffe D.B."/>
            <person name="Lara M."/>
            <person name="Lee A.P."/>
            <person name="MacCallum I."/>
            <person name="Mwaiko S."/>
            <person name="Nikaido M."/>
            <person name="Nishihara H."/>
            <person name="Ozouf-Costaz C."/>
            <person name="Penman D.J."/>
            <person name="Przybylski D."/>
            <person name="Rakotomanga M."/>
            <person name="Renn S.C.P."/>
            <person name="Ribeiro F.J."/>
            <person name="Ron M."/>
            <person name="Salzburger W."/>
            <person name="Sanchez-Pulido L."/>
            <person name="Santos M.E."/>
            <person name="Searle S."/>
            <person name="Sharpe T."/>
            <person name="Swofford R."/>
            <person name="Tan F.J."/>
            <person name="Williams L."/>
            <person name="Young S."/>
            <person name="Yin S."/>
            <person name="Okada N."/>
            <person name="Kocher T.D."/>
            <person name="Miska E.A."/>
            <person name="Lander E.S."/>
            <person name="Venkatesh B."/>
            <person name="Fernald R.D."/>
            <person name="Meyer A."/>
            <person name="Ponting C.P."/>
            <person name="Streelman J.T."/>
            <person name="Lindblad-Toh K."/>
            <person name="Seehausen O."/>
            <person name="Di Palma F."/>
        </authorList>
    </citation>
    <scope>NUCLEOTIDE SEQUENCE</scope>
</reference>
<dbReference type="SUPFAM" id="SSF48726">
    <property type="entry name" value="Immunoglobulin"/>
    <property type="match status" value="1"/>
</dbReference>
<evidence type="ECO:0000313" key="2">
    <source>
        <dbReference type="Proteomes" id="UP000265160"/>
    </source>
</evidence>
<sequence>MNLIGSLYISHTGAVAQTVVYPFTSTCAVRGSTVTLPCTFTPRKSFSDGQREVPLKIVRVRWCKNHVLCLGSTPSVYDSNPANIDPRYQYLGDKKTNCTLQIRDVQQGDNPPSLTPRVYMCVDSSALNLPQLPHLNRAFPAVSYMIKHMKTILHQIIFHTHISQIHSNTQHFLSLWVCLTADSYCLFF</sequence>
<dbReference type="InterPro" id="IPR036179">
    <property type="entry name" value="Ig-like_dom_sf"/>
</dbReference>
<evidence type="ECO:0008006" key="3">
    <source>
        <dbReference type="Google" id="ProtNLM"/>
    </source>
</evidence>
<organism evidence="1 2">
    <name type="scientific">Maylandia zebra</name>
    <name type="common">zebra mbuna</name>
    <dbReference type="NCBI Taxonomy" id="106582"/>
    <lineage>
        <taxon>Eukaryota</taxon>
        <taxon>Metazoa</taxon>
        <taxon>Chordata</taxon>
        <taxon>Craniata</taxon>
        <taxon>Vertebrata</taxon>
        <taxon>Euteleostomi</taxon>
        <taxon>Actinopterygii</taxon>
        <taxon>Neopterygii</taxon>
        <taxon>Teleostei</taxon>
        <taxon>Neoteleostei</taxon>
        <taxon>Acanthomorphata</taxon>
        <taxon>Ovalentaria</taxon>
        <taxon>Cichlomorphae</taxon>
        <taxon>Cichliformes</taxon>
        <taxon>Cichlidae</taxon>
        <taxon>African cichlids</taxon>
        <taxon>Pseudocrenilabrinae</taxon>
        <taxon>Haplochromini</taxon>
        <taxon>Maylandia</taxon>
        <taxon>Maylandia zebra complex</taxon>
    </lineage>
</organism>
<dbReference type="PANTHER" id="PTHR46013:SF4">
    <property type="entry name" value="B-CELL RECEPTOR CD22-RELATED"/>
    <property type="match status" value="1"/>
</dbReference>
<protein>
    <recommendedName>
        <fullName evidence="3">Immunoglobulin V-set domain-containing protein</fullName>
    </recommendedName>
</protein>
<dbReference type="GeneTree" id="ENSGT00940000175264"/>
<dbReference type="STRING" id="106582.ENSMZEP00005022905"/>
<dbReference type="AlphaFoldDB" id="A0A3P9CKR7"/>
<dbReference type="InterPro" id="IPR013783">
    <property type="entry name" value="Ig-like_fold"/>
</dbReference>
<reference evidence="1" key="3">
    <citation type="submission" date="2025-09" db="UniProtKB">
        <authorList>
            <consortium name="Ensembl"/>
        </authorList>
    </citation>
    <scope>IDENTIFICATION</scope>
</reference>
<name>A0A3P9CKR7_9CICH</name>
<keyword evidence="2" id="KW-1185">Reference proteome</keyword>
<dbReference type="Proteomes" id="UP000265160">
    <property type="component" value="LG11"/>
</dbReference>
<evidence type="ECO:0000313" key="1">
    <source>
        <dbReference type="Ensembl" id="ENSMZEP00005022905.1"/>
    </source>
</evidence>
<dbReference type="Gene3D" id="2.60.40.10">
    <property type="entry name" value="Immunoglobulins"/>
    <property type="match status" value="1"/>
</dbReference>
<reference evidence="1" key="2">
    <citation type="submission" date="2025-08" db="UniProtKB">
        <authorList>
            <consortium name="Ensembl"/>
        </authorList>
    </citation>
    <scope>IDENTIFICATION</scope>
</reference>
<proteinExistence type="predicted"/>
<dbReference type="Ensembl" id="ENSMZET00005023657.1">
    <property type="protein sequence ID" value="ENSMZEP00005022905.1"/>
    <property type="gene ID" value="ENSMZEG00005017150.1"/>
</dbReference>
<accession>A0A3P9CKR7</accession>